<proteinExistence type="predicted"/>
<dbReference type="RefSeq" id="WP_265540203.1">
    <property type="nucleotide sequence ID" value="NZ_CP098740.1"/>
</dbReference>
<gene>
    <name evidence="1" type="ORF">NEH16_07095</name>
</gene>
<evidence type="ECO:0000313" key="1">
    <source>
        <dbReference type="EMBL" id="UZK53950.1"/>
    </source>
</evidence>
<organism evidence="1 2">
    <name type="scientific">Streptomyces drozdowiczii</name>
    <dbReference type="NCBI Taxonomy" id="202862"/>
    <lineage>
        <taxon>Bacteria</taxon>
        <taxon>Bacillati</taxon>
        <taxon>Actinomycetota</taxon>
        <taxon>Actinomycetes</taxon>
        <taxon>Kitasatosporales</taxon>
        <taxon>Streptomycetaceae</taxon>
        <taxon>Streptomyces</taxon>
    </lineage>
</organism>
<dbReference type="EMBL" id="CP098740">
    <property type="protein sequence ID" value="UZK53950.1"/>
    <property type="molecule type" value="Genomic_DNA"/>
</dbReference>
<name>A0ABY6PPB6_9ACTN</name>
<dbReference type="Proteomes" id="UP001164963">
    <property type="component" value="Chromosome"/>
</dbReference>
<accession>A0ABY6PPB6</accession>
<protein>
    <submittedName>
        <fullName evidence="1">Uncharacterized protein</fullName>
    </submittedName>
</protein>
<keyword evidence="2" id="KW-1185">Reference proteome</keyword>
<sequence length="73" mass="8213">MATTPRIREVASVEVRQLPLRYDGYHEDLIEVLDLIARQQENMTTSRQRQELIAKRVEKVGSFAAALGGGSDQ</sequence>
<reference evidence="1" key="1">
    <citation type="journal article" date="2022" name="Front. Microbiol.">
        <title>Mirubactin C rescues the lethal effect of cell wall biosynthesis mutations in Bacillus subtilis.</title>
        <authorList>
            <person name="Kepplinger B."/>
            <person name="Wen X."/>
            <person name="Tyler A.R."/>
            <person name="Kim B.Y."/>
            <person name="Brown J."/>
            <person name="Banks P."/>
            <person name="Dashti Y."/>
            <person name="Mackenzie E.S."/>
            <person name="Wills C."/>
            <person name="Kawai Y."/>
            <person name="Waldron K.J."/>
            <person name="Allenby N.E.E."/>
            <person name="Wu L.J."/>
            <person name="Hall M.J."/>
            <person name="Errington J."/>
        </authorList>
    </citation>
    <scope>NUCLEOTIDE SEQUENCE</scope>
    <source>
        <strain evidence="1">MDA8-470</strain>
    </source>
</reference>
<evidence type="ECO:0000313" key="2">
    <source>
        <dbReference type="Proteomes" id="UP001164963"/>
    </source>
</evidence>